<keyword evidence="9" id="KW-1185">Reference proteome</keyword>
<comment type="similarity">
    <text evidence="1">Belongs to the sigma-70 factor family. ECF subfamily.</text>
</comment>
<dbReference type="GO" id="GO:0006352">
    <property type="term" value="P:DNA-templated transcription initiation"/>
    <property type="evidence" value="ECO:0007669"/>
    <property type="project" value="InterPro"/>
</dbReference>
<protein>
    <recommendedName>
        <fullName evidence="10">RNA polymerase subunit sigma</fullName>
    </recommendedName>
</protein>
<evidence type="ECO:0000256" key="2">
    <source>
        <dbReference type="ARBA" id="ARBA00023015"/>
    </source>
</evidence>
<evidence type="ECO:0000313" key="8">
    <source>
        <dbReference type="EMBL" id="AXC50917.1"/>
    </source>
</evidence>
<evidence type="ECO:0000256" key="1">
    <source>
        <dbReference type="ARBA" id="ARBA00010641"/>
    </source>
</evidence>
<dbReference type="Pfam" id="PF08281">
    <property type="entry name" value="Sigma70_r4_2"/>
    <property type="match status" value="1"/>
</dbReference>
<evidence type="ECO:0000259" key="7">
    <source>
        <dbReference type="Pfam" id="PF08281"/>
    </source>
</evidence>
<dbReference type="EMBL" id="CP030918">
    <property type="protein sequence ID" value="AXC50917.1"/>
    <property type="molecule type" value="Genomic_DNA"/>
</dbReference>
<dbReference type="InterPro" id="IPR007627">
    <property type="entry name" value="RNA_pol_sigma70_r2"/>
</dbReference>
<feature type="domain" description="RNA polymerase sigma-70 region 2" evidence="6">
    <location>
        <begin position="35"/>
        <end position="99"/>
    </location>
</feature>
<dbReference type="CDD" id="cd06171">
    <property type="entry name" value="Sigma70_r4"/>
    <property type="match status" value="1"/>
</dbReference>
<dbReference type="InterPro" id="IPR036388">
    <property type="entry name" value="WH-like_DNA-bd_sf"/>
</dbReference>
<dbReference type="SUPFAM" id="SSF88659">
    <property type="entry name" value="Sigma3 and sigma4 domains of RNA polymerase sigma factors"/>
    <property type="match status" value="1"/>
</dbReference>
<dbReference type="RefSeq" id="WP_114077205.1">
    <property type="nucleotide sequence ID" value="NZ_CP030918.1"/>
</dbReference>
<gene>
    <name evidence="8" type="ORF">DRW48_15635</name>
</gene>
<evidence type="ECO:0008006" key="10">
    <source>
        <dbReference type="Google" id="ProtNLM"/>
    </source>
</evidence>
<feature type="domain" description="RNA polymerase sigma factor 70 region 4 type 2" evidence="7">
    <location>
        <begin position="125"/>
        <end position="175"/>
    </location>
</feature>
<dbReference type="SUPFAM" id="SSF88946">
    <property type="entry name" value="Sigma2 domain of RNA polymerase sigma factors"/>
    <property type="match status" value="1"/>
</dbReference>
<dbReference type="GO" id="GO:0016987">
    <property type="term" value="F:sigma factor activity"/>
    <property type="evidence" value="ECO:0007669"/>
    <property type="project" value="UniProtKB-KW"/>
</dbReference>
<dbReference type="InterPro" id="IPR014284">
    <property type="entry name" value="RNA_pol_sigma-70_dom"/>
</dbReference>
<dbReference type="InterPro" id="IPR013249">
    <property type="entry name" value="RNA_pol_sigma70_r4_t2"/>
</dbReference>
<sequence>MTARDTENWEALLRAANAGDSAAYARFLTVVTPTIRGIVRSRAGTSAGGMDPADCEDVVQTVLLAIHLRRASWRPDAPVRPWLYAIARHKLIDALRARRLTLPLDDLAEVLPAPAPTDPADRVDAQRLLARLPPREAAILRATALEGHTAAEAGADLGMTEGAVRVALHRALRRLAAWRGEG</sequence>
<keyword evidence="3" id="KW-0731">Sigma factor</keyword>
<reference evidence="9" key="1">
    <citation type="submission" date="2018-07" db="EMBL/GenBank/DDBJ databases">
        <title>Genome sequencing of Paracoccus sp. SC2-6.</title>
        <authorList>
            <person name="Heo J."/>
            <person name="Kim S.-J."/>
            <person name="Kwon S.-W."/>
        </authorList>
    </citation>
    <scope>NUCLEOTIDE SEQUENCE [LARGE SCALE GENOMIC DNA]</scope>
    <source>
        <strain evidence="9">SC2-6</strain>
    </source>
</reference>
<evidence type="ECO:0000256" key="4">
    <source>
        <dbReference type="ARBA" id="ARBA00023125"/>
    </source>
</evidence>
<dbReference type="InterPro" id="IPR039425">
    <property type="entry name" value="RNA_pol_sigma-70-like"/>
</dbReference>
<dbReference type="PANTHER" id="PTHR43133">
    <property type="entry name" value="RNA POLYMERASE ECF-TYPE SIGMA FACTO"/>
    <property type="match status" value="1"/>
</dbReference>
<dbReference type="Gene3D" id="1.10.10.10">
    <property type="entry name" value="Winged helix-like DNA-binding domain superfamily/Winged helix DNA-binding domain"/>
    <property type="match status" value="1"/>
</dbReference>
<keyword evidence="4" id="KW-0238">DNA-binding</keyword>
<dbReference type="KEGG" id="pars:DRW48_15635"/>
<evidence type="ECO:0000256" key="3">
    <source>
        <dbReference type="ARBA" id="ARBA00023082"/>
    </source>
</evidence>
<proteinExistence type="inferred from homology"/>
<dbReference type="NCBIfam" id="TIGR02937">
    <property type="entry name" value="sigma70-ECF"/>
    <property type="match status" value="1"/>
</dbReference>
<evidence type="ECO:0000256" key="5">
    <source>
        <dbReference type="ARBA" id="ARBA00023163"/>
    </source>
</evidence>
<dbReference type="InterPro" id="IPR013324">
    <property type="entry name" value="RNA_pol_sigma_r3/r4-like"/>
</dbReference>
<name>A0A344PNG2_9RHOB</name>
<organism evidence="8 9">
    <name type="scientific">Paracoccus suum</name>
    <dbReference type="NCBI Taxonomy" id="2259340"/>
    <lineage>
        <taxon>Bacteria</taxon>
        <taxon>Pseudomonadati</taxon>
        <taxon>Pseudomonadota</taxon>
        <taxon>Alphaproteobacteria</taxon>
        <taxon>Rhodobacterales</taxon>
        <taxon>Paracoccaceae</taxon>
        <taxon>Paracoccus</taxon>
    </lineage>
</organism>
<dbReference type="InterPro" id="IPR013325">
    <property type="entry name" value="RNA_pol_sigma_r2"/>
</dbReference>
<dbReference type="PANTHER" id="PTHR43133:SF58">
    <property type="entry name" value="ECF RNA POLYMERASE SIGMA FACTOR SIGD"/>
    <property type="match status" value="1"/>
</dbReference>
<keyword evidence="2" id="KW-0805">Transcription regulation</keyword>
<dbReference type="Pfam" id="PF04542">
    <property type="entry name" value="Sigma70_r2"/>
    <property type="match status" value="1"/>
</dbReference>
<dbReference type="Proteomes" id="UP000252023">
    <property type="component" value="Chromosome"/>
</dbReference>
<keyword evidence="5" id="KW-0804">Transcription</keyword>
<dbReference type="Gene3D" id="1.10.1740.10">
    <property type="match status" value="1"/>
</dbReference>
<accession>A0A344PNG2</accession>
<dbReference type="OrthoDB" id="7041663at2"/>
<dbReference type="AlphaFoldDB" id="A0A344PNG2"/>
<dbReference type="GO" id="GO:0003677">
    <property type="term" value="F:DNA binding"/>
    <property type="evidence" value="ECO:0007669"/>
    <property type="project" value="UniProtKB-KW"/>
</dbReference>
<evidence type="ECO:0000259" key="6">
    <source>
        <dbReference type="Pfam" id="PF04542"/>
    </source>
</evidence>
<evidence type="ECO:0000313" key="9">
    <source>
        <dbReference type="Proteomes" id="UP000252023"/>
    </source>
</evidence>